<evidence type="ECO:0000313" key="3">
    <source>
        <dbReference type="EMBL" id="KAK1756304.1"/>
    </source>
</evidence>
<dbReference type="EMBL" id="MU839832">
    <property type="protein sequence ID" value="KAK1756304.1"/>
    <property type="molecule type" value="Genomic_DNA"/>
</dbReference>
<feature type="domain" description="HNH nuclease" evidence="2">
    <location>
        <begin position="235"/>
        <end position="311"/>
    </location>
</feature>
<feature type="compositionally biased region" description="Basic and acidic residues" evidence="1">
    <location>
        <begin position="174"/>
        <end position="192"/>
    </location>
</feature>
<organism evidence="3 4">
    <name type="scientific">Echria macrotheca</name>
    <dbReference type="NCBI Taxonomy" id="438768"/>
    <lineage>
        <taxon>Eukaryota</taxon>
        <taxon>Fungi</taxon>
        <taxon>Dikarya</taxon>
        <taxon>Ascomycota</taxon>
        <taxon>Pezizomycotina</taxon>
        <taxon>Sordariomycetes</taxon>
        <taxon>Sordariomycetidae</taxon>
        <taxon>Sordariales</taxon>
        <taxon>Schizotheciaceae</taxon>
        <taxon>Echria</taxon>
    </lineage>
</organism>
<name>A0AAJ0BFJ9_9PEZI</name>
<protein>
    <recommendedName>
        <fullName evidence="2">HNH nuclease domain-containing protein</fullName>
    </recommendedName>
</protein>
<dbReference type="Pfam" id="PF13391">
    <property type="entry name" value="HNH_2"/>
    <property type="match status" value="1"/>
</dbReference>
<sequence>MEPDRALPAGQPQAIIQVEFVGNYPIAWEPLAPAPGESQSSDSSQLSDLSSKMFDSQATVSDSGFPSTNEELKQQFVAYIEERMRGARGDSEAEAEFCDPEIDQMDMLKGYHSLLAIVHDPTSALQATDTTKLKRYMEDYNLKYLETAFYNLCGFYLAQIDKLGKLWNEKNKRDPAHAEKDCGDDNVDESRKGKSSSPAKRRKLATTGASNVKPDRLKPDREAQKIVPCWYNKMCTLTGGTFLVEAAHIIDVRVTTKLGADKDAKAIWAMLTLFWPLEDLKALTISGDEQRNILPLRIDAHRLWDDHRFALRPVEHPTDPTHRLYLQMVWLKDITTEDNLARSPWDHRKNGTITDFRRGSGDDDTTFPAIRHGDVYELVTADEAACPLPNMHFLRLRYAMQKLLAGMMAAGALKDVFRGPPPPPSGMEGPVRDERHMPGDWEMLIEAAQQEGVLTVEAAERWRRYILENAYQEYQERVEEYAAWRAEKGM</sequence>
<feature type="region of interest" description="Disordered" evidence="1">
    <location>
        <begin position="32"/>
        <end position="53"/>
    </location>
</feature>
<comment type="caution">
    <text evidence="3">The sequence shown here is derived from an EMBL/GenBank/DDBJ whole genome shotgun (WGS) entry which is preliminary data.</text>
</comment>
<feature type="region of interest" description="Disordered" evidence="1">
    <location>
        <begin position="174"/>
        <end position="218"/>
    </location>
</feature>
<evidence type="ECO:0000259" key="2">
    <source>
        <dbReference type="Pfam" id="PF13391"/>
    </source>
</evidence>
<reference evidence="3" key="1">
    <citation type="submission" date="2023-06" db="EMBL/GenBank/DDBJ databases">
        <title>Genome-scale phylogeny and comparative genomics of the fungal order Sordariales.</title>
        <authorList>
            <consortium name="Lawrence Berkeley National Laboratory"/>
            <person name="Hensen N."/>
            <person name="Bonometti L."/>
            <person name="Westerberg I."/>
            <person name="Brannstrom I.O."/>
            <person name="Guillou S."/>
            <person name="Cros-Aarteil S."/>
            <person name="Calhoun S."/>
            <person name="Haridas S."/>
            <person name="Kuo A."/>
            <person name="Mondo S."/>
            <person name="Pangilinan J."/>
            <person name="Riley R."/>
            <person name="Labutti K."/>
            <person name="Andreopoulos B."/>
            <person name="Lipzen A."/>
            <person name="Chen C."/>
            <person name="Yanf M."/>
            <person name="Daum C."/>
            <person name="Ng V."/>
            <person name="Clum A."/>
            <person name="Steindorff A."/>
            <person name="Ohm R."/>
            <person name="Martin F."/>
            <person name="Silar P."/>
            <person name="Natvig D."/>
            <person name="Lalanne C."/>
            <person name="Gautier V."/>
            <person name="Ament-Velasquez S.L."/>
            <person name="Kruys A."/>
            <person name="Hutchinson M.I."/>
            <person name="Powell A.J."/>
            <person name="Barry K."/>
            <person name="Miller A.N."/>
            <person name="Grigoriev I.V."/>
            <person name="Debuchy R."/>
            <person name="Gladieux P."/>
            <person name="Thoren M.H."/>
            <person name="Johannesson H."/>
        </authorList>
    </citation>
    <scope>NUCLEOTIDE SEQUENCE</scope>
    <source>
        <strain evidence="3">PSN4</strain>
    </source>
</reference>
<accession>A0AAJ0BFJ9</accession>
<dbReference type="InterPro" id="IPR003615">
    <property type="entry name" value="HNH_nuc"/>
</dbReference>
<proteinExistence type="predicted"/>
<dbReference type="AlphaFoldDB" id="A0AAJ0BFJ9"/>
<dbReference type="Proteomes" id="UP001239445">
    <property type="component" value="Unassembled WGS sequence"/>
</dbReference>
<feature type="compositionally biased region" description="Low complexity" evidence="1">
    <location>
        <begin position="38"/>
        <end position="51"/>
    </location>
</feature>
<evidence type="ECO:0000313" key="4">
    <source>
        <dbReference type="Proteomes" id="UP001239445"/>
    </source>
</evidence>
<evidence type="ECO:0000256" key="1">
    <source>
        <dbReference type="SAM" id="MobiDB-lite"/>
    </source>
</evidence>
<gene>
    <name evidence="3" type="ORF">QBC47DRAFT_460156</name>
</gene>
<keyword evidence="4" id="KW-1185">Reference proteome</keyword>